<dbReference type="EMBL" id="GBRH01167365">
    <property type="protein sequence ID" value="JAE30531.1"/>
    <property type="molecule type" value="Transcribed_RNA"/>
</dbReference>
<sequence length="23" mass="2655">MCMIACPSLFSLQVRRRVQNGMN</sequence>
<dbReference type="AlphaFoldDB" id="A0A0A9H6Q9"/>
<name>A0A0A9H6Q9_ARUDO</name>
<reference evidence="1" key="1">
    <citation type="submission" date="2014-09" db="EMBL/GenBank/DDBJ databases">
        <authorList>
            <person name="Magalhaes I.L.F."/>
            <person name="Oliveira U."/>
            <person name="Santos F.R."/>
            <person name="Vidigal T.H.D.A."/>
            <person name="Brescovit A.D."/>
            <person name="Santos A.J."/>
        </authorList>
    </citation>
    <scope>NUCLEOTIDE SEQUENCE</scope>
    <source>
        <tissue evidence="1">Shoot tissue taken approximately 20 cm above the soil surface</tissue>
    </source>
</reference>
<accession>A0A0A9H6Q9</accession>
<evidence type="ECO:0000313" key="1">
    <source>
        <dbReference type="EMBL" id="JAE30531.1"/>
    </source>
</evidence>
<organism evidence="1">
    <name type="scientific">Arundo donax</name>
    <name type="common">Giant reed</name>
    <name type="synonym">Donax arundinaceus</name>
    <dbReference type="NCBI Taxonomy" id="35708"/>
    <lineage>
        <taxon>Eukaryota</taxon>
        <taxon>Viridiplantae</taxon>
        <taxon>Streptophyta</taxon>
        <taxon>Embryophyta</taxon>
        <taxon>Tracheophyta</taxon>
        <taxon>Spermatophyta</taxon>
        <taxon>Magnoliopsida</taxon>
        <taxon>Liliopsida</taxon>
        <taxon>Poales</taxon>
        <taxon>Poaceae</taxon>
        <taxon>PACMAD clade</taxon>
        <taxon>Arundinoideae</taxon>
        <taxon>Arundineae</taxon>
        <taxon>Arundo</taxon>
    </lineage>
</organism>
<reference evidence="1" key="2">
    <citation type="journal article" date="2015" name="Data Brief">
        <title>Shoot transcriptome of the giant reed, Arundo donax.</title>
        <authorList>
            <person name="Barrero R.A."/>
            <person name="Guerrero F.D."/>
            <person name="Moolhuijzen P."/>
            <person name="Goolsby J.A."/>
            <person name="Tidwell J."/>
            <person name="Bellgard S.E."/>
            <person name="Bellgard M.I."/>
        </authorList>
    </citation>
    <scope>NUCLEOTIDE SEQUENCE</scope>
    <source>
        <tissue evidence="1">Shoot tissue taken approximately 20 cm above the soil surface</tissue>
    </source>
</reference>
<proteinExistence type="predicted"/>
<protein>
    <submittedName>
        <fullName evidence="1">Uncharacterized protein</fullName>
    </submittedName>
</protein>